<feature type="chain" id="PRO_5012533436" description="Secreted protein" evidence="1">
    <location>
        <begin position="32"/>
        <end position="103"/>
    </location>
</feature>
<protein>
    <recommendedName>
        <fullName evidence="3">Secreted protein</fullName>
    </recommendedName>
</protein>
<name>A0A224YEX6_9ACAR</name>
<proteinExistence type="predicted"/>
<dbReference type="AlphaFoldDB" id="A0A224YEX6"/>
<keyword evidence="1" id="KW-0732">Signal</keyword>
<evidence type="ECO:0000313" key="2">
    <source>
        <dbReference type="EMBL" id="MAA14279.1"/>
    </source>
</evidence>
<evidence type="ECO:0000256" key="1">
    <source>
        <dbReference type="SAM" id="SignalP"/>
    </source>
</evidence>
<feature type="signal peptide" evidence="1">
    <location>
        <begin position="1"/>
        <end position="31"/>
    </location>
</feature>
<evidence type="ECO:0008006" key="3">
    <source>
        <dbReference type="Google" id="ProtNLM"/>
    </source>
</evidence>
<accession>A0A224YEX6</accession>
<reference evidence="2" key="1">
    <citation type="journal article" date="2017" name="Parasit. Vectors">
        <title>Sialotranscriptomics of Rhipicephalus zambeziensis reveals intricate expression profiles of secretory proteins and suggests tight temporal transcriptional regulation during blood-feeding.</title>
        <authorList>
            <person name="de Castro M.H."/>
            <person name="de Klerk D."/>
            <person name="Pienaar R."/>
            <person name="Rees D.J.G."/>
            <person name="Mans B.J."/>
        </authorList>
    </citation>
    <scope>NUCLEOTIDE SEQUENCE</scope>
    <source>
        <tissue evidence="2">Salivary glands</tissue>
    </source>
</reference>
<organism evidence="2">
    <name type="scientific">Rhipicephalus zambeziensis</name>
    <dbReference type="NCBI Taxonomy" id="60191"/>
    <lineage>
        <taxon>Eukaryota</taxon>
        <taxon>Metazoa</taxon>
        <taxon>Ecdysozoa</taxon>
        <taxon>Arthropoda</taxon>
        <taxon>Chelicerata</taxon>
        <taxon>Arachnida</taxon>
        <taxon>Acari</taxon>
        <taxon>Parasitiformes</taxon>
        <taxon>Ixodida</taxon>
        <taxon>Ixodoidea</taxon>
        <taxon>Ixodidae</taxon>
        <taxon>Rhipicephalinae</taxon>
        <taxon>Rhipicephalus</taxon>
        <taxon>Rhipicephalus</taxon>
    </lineage>
</organism>
<dbReference type="EMBL" id="GFPF01003133">
    <property type="protein sequence ID" value="MAA14279.1"/>
    <property type="molecule type" value="Transcribed_RNA"/>
</dbReference>
<sequence>MPRPLLVLSPTNREWLILLIKLTVTVTTGQAQKAEKGVHWKRHPCKIPALNAMTHLKTSFGLRKKQTQRNQLYMFWLYTPKCVFHSFRVKIMNDLSSKQWNKI</sequence>